<keyword evidence="2" id="KW-0378">Hydrolase</keyword>
<organism evidence="2 3">
    <name type="scientific">Chromobacterium fluminis</name>
    <dbReference type="NCBI Taxonomy" id="3044269"/>
    <lineage>
        <taxon>Bacteria</taxon>
        <taxon>Pseudomonadati</taxon>
        <taxon>Pseudomonadota</taxon>
        <taxon>Betaproteobacteria</taxon>
        <taxon>Neisseriales</taxon>
        <taxon>Chromobacteriaceae</taxon>
        <taxon>Chromobacterium</taxon>
    </lineage>
</organism>
<evidence type="ECO:0000259" key="1">
    <source>
        <dbReference type="Pfam" id="PF13391"/>
    </source>
</evidence>
<dbReference type="RefSeq" id="WP_166452515.1">
    <property type="nucleotide sequence ID" value="NZ_JAAOMA010000021.1"/>
</dbReference>
<keyword evidence="3" id="KW-1185">Reference proteome</keyword>
<protein>
    <submittedName>
        <fullName evidence="2">HNH endonuclease</fullName>
    </submittedName>
</protein>
<dbReference type="Pfam" id="PF13391">
    <property type="entry name" value="HNH_2"/>
    <property type="match status" value="1"/>
</dbReference>
<dbReference type="Proteomes" id="UP001515641">
    <property type="component" value="Unassembled WGS sequence"/>
</dbReference>
<evidence type="ECO:0000313" key="2">
    <source>
        <dbReference type="EMBL" id="NHR06522.1"/>
    </source>
</evidence>
<dbReference type="InterPro" id="IPR003615">
    <property type="entry name" value="HNH_nuc"/>
</dbReference>
<feature type="domain" description="HNH nuclease" evidence="1">
    <location>
        <begin position="156"/>
        <end position="205"/>
    </location>
</feature>
<proteinExistence type="predicted"/>
<keyword evidence="2" id="KW-0540">Nuclease</keyword>
<evidence type="ECO:0000313" key="3">
    <source>
        <dbReference type="Proteomes" id="UP001515641"/>
    </source>
</evidence>
<keyword evidence="2" id="KW-0255">Endonuclease</keyword>
<name>A0ABX0LAD4_9NEIS</name>
<accession>A0ABX0LAD4</accession>
<gene>
    <name evidence="2" type="ORF">HA052_15120</name>
</gene>
<dbReference type="EMBL" id="JAAOMA010000021">
    <property type="protein sequence ID" value="NHR06522.1"/>
    <property type="molecule type" value="Genomic_DNA"/>
</dbReference>
<dbReference type="GO" id="GO:0004519">
    <property type="term" value="F:endonuclease activity"/>
    <property type="evidence" value="ECO:0007669"/>
    <property type="project" value="UniProtKB-KW"/>
</dbReference>
<reference evidence="2 3" key="1">
    <citation type="submission" date="2020-03" db="EMBL/GenBank/DDBJ databases">
        <title>Draft genome sequence of environmentally isolated cultures.</title>
        <authorList>
            <person name="Wilson H.S."/>
            <person name="De Leon M.E."/>
        </authorList>
    </citation>
    <scope>NUCLEOTIDE SEQUENCE [LARGE SCALE GENOMIC DNA]</scope>
    <source>
        <strain evidence="2 3">HSC-31F16</strain>
    </source>
</reference>
<sequence length="246" mass="28338">MYKKYLEVAWMNVTEFVPLDLDSLSENIQITSTLEEWPAADDTKPRTSRFVNYKTYSQVERRGDGGFVVRITYKHDNNLHIQYEDALWGVSTIVIPQGARSGEASWKGFDTEKYDGMVQWTWRDKEEKQRTRSSKTVVDRDQLRFRHALLSLDKCCGITGETTERALEAAHIVPVAEDGMEWLENGILLRADLHRLYDKHLFTIQPDGKVKLQGELSDAYIELLKDKRLPTSVLTRVKAALKVANM</sequence>
<comment type="caution">
    <text evidence="2">The sequence shown here is derived from an EMBL/GenBank/DDBJ whole genome shotgun (WGS) entry which is preliminary data.</text>
</comment>